<feature type="binding site" evidence="16">
    <location>
        <position position="320"/>
    </location>
    <ligand>
        <name>ATP</name>
        <dbReference type="ChEBI" id="CHEBI:30616"/>
    </ligand>
</feature>
<dbReference type="GO" id="GO:0016020">
    <property type="term" value="C:membrane"/>
    <property type="evidence" value="ECO:0007669"/>
    <property type="project" value="UniProtKB-SubCell"/>
</dbReference>
<dbReference type="FunFam" id="3.30.200.20:FF:000390">
    <property type="entry name" value="probable LRR receptor-like serine/threonine-protein kinase RKF3"/>
    <property type="match status" value="1"/>
</dbReference>
<dbReference type="InterPro" id="IPR001245">
    <property type="entry name" value="Ser-Thr/Tyr_kinase_cat_dom"/>
</dbReference>
<dbReference type="InterPro" id="IPR011009">
    <property type="entry name" value="Kinase-like_dom_sf"/>
</dbReference>
<evidence type="ECO:0000256" key="6">
    <source>
        <dbReference type="ARBA" id="ARBA00022729"/>
    </source>
</evidence>
<evidence type="ECO:0000256" key="4">
    <source>
        <dbReference type="ARBA" id="ARBA00022679"/>
    </source>
</evidence>
<evidence type="ECO:0000256" key="8">
    <source>
        <dbReference type="ARBA" id="ARBA00022777"/>
    </source>
</evidence>
<keyword evidence="3" id="KW-0723">Serine/threonine-protein kinase</keyword>
<dbReference type="EC" id="2.7.11.1" evidence="2"/>
<keyword evidence="8" id="KW-0418">Kinase</keyword>
<feature type="region of interest" description="Disordered" evidence="17">
    <location>
        <begin position="614"/>
        <end position="638"/>
    </location>
</feature>
<evidence type="ECO:0000256" key="12">
    <source>
        <dbReference type="ARBA" id="ARBA00023170"/>
    </source>
</evidence>
<dbReference type="PROSITE" id="PS00107">
    <property type="entry name" value="PROTEIN_KINASE_ATP"/>
    <property type="match status" value="1"/>
</dbReference>
<proteinExistence type="predicted"/>
<accession>A0AAE1TET6</accession>
<dbReference type="CDD" id="cd14066">
    <property type="entry name" value="STKc_IRAK"/>
    <property type="match status" value="1"/>
</dbReference>
<keyword evidence="13" id="KW-0325">Glycoprotein</keyword>
<evidence type="ECO:0000256" key="16">
    <source>
        <dbReference type="PROSITE-ProRule" id="PRU10141"/>
    </source>
</evidence>
<dbReference type="Pfam" id="PF07714">
    <property type="entry name" value="PK_Tyr_Ser-Thr"/>
    <property type="match status" value="1"/>
</dbReference>
<evidence type="ECO:0000256" key="9">
    <source>
        <dbReference type="ARBA" id="ARBA00022840"/>
    </source>
</evidence>
<comment type="catalytic activity">
    <reaction evidence="15">
        <text>L-seryl-[protein] + ATP = O-phospho-L-seryl-[protein] + ADP + H(+)</text>
        <dbReference type="Rhea" id="RHEA:17989"/>
        <dbReference type="Rhea" id="RHEA-COMP:9863"/>
        <dbReference type="Rhea" id="RHEA-COMP:11604"/>
        <dbReference type="ChEBI" id="CHEBI:15378"/>
        <dbReference type="ChEBI" id="CHEBI:29999"/>
        <dbReference type="ChEBI" id="CHEBI:30616"/>
        <dbReference type="ChEBI" id="CHEBI:83421"/>
        <dbReference type="ChEBI" id="CHEBI:456216"/>
        <dbReference type="EC" id="2.7.11.1"/>
    </reaction>
</comment>
<dbReference type="InterPro" id="IPR043891">
    <property type="entry name" value="SPARK"/>
</dbReference>
<evidence type="ECO:0000256" key="5">
    <source>
        <dbReference type="ARBA" id="ARBA00022692"/>
    </source>
</evidence>
<evidence type="ECO:0000256" key="10">
    <source>
        <dbReference type="ARBA" id="ARBA00022989"/>
    </source>
</evidence>
<dbReference type="EMBL" id="JAWXYG010000002">
    <property type="protein sequence ID" value="KAK4281120.1"/>
    <property type="molecule type" value="Genomic_DNA"/>
</dbReference>
<evidence type="ECO:0000256" key="19">
    <source>
        <dbReference type="SAM" id="SignalP"/>
    </source>
</evidence>
<comment type="catalytic activity">
    <reaction evidence="14">
        <text>L-threonyl-[protein] + ATP = O-phospho-L-threonyl-[protein] + ADP + H(+)</text>
        <dbReference type="Rhea" id="RHEA:46608"/>
        <dbReference type="Rhea" id="RHEA-COMP:11060"/>
        <dbReference type="Rhea" id="RHEA-COMP:11605"/>
        <dbReference type="ChEBI" id="CHEBI:15378"/>
        <dbReference type="ChEBI" id="CHEBI:30013"/>
        <dbReference type="ChEBI" id="CHEBI:30616"/>
        <dbReference type="ChEBI" id="CHEBI:61977"/>
        <dbReference type="ChEBI" id="CHEBI:456216"/>
        <dbReference type="EC" id="2.7.11.1"/>
    </reaction>
</comment>
<keyword evidence="11 18" id="KW-0472">Membrane</keyword>
<dbReference type="AlphaFoldDB" id="A0AAE1TET6"/>
<dbReference type="PANTHER" id="PTHR47989">
    <property type="entry name" value="OS01G0750732 PROTEIN"/>
    <property type="match status" value="1"/>
</dbReference>
<evidence type="ECO:0000256" key="3">
    <source>
        <dbReference type="ARBA" id="ARBA00022527"/>
    </source>
</evidence>
<dbReference type="InterPro" id="IPR008271">
    <property type="entry name" value="Ser/Thr_kinase_AS"/>
</dbReference>
<dbReference type="SMART" id="SM00220">
    <property type="entry name" value="S_TKc"/>
    <property type="match status" value="1"/>
</dbReference>
<dbReference type="Gene3D" id="3.30.200.20">
    <property type="entry name" value="Phosphorylase Kinase, domain 1"/>
    <property type="match status" value="1"/>
</dbReference>
<dbReference type="PANTHER" id="PTHR47989:SF62">
    <property type="entry name" value="OS05G0423500 PROTEIN"/>
    <property type="match status" value="1"/>
</dbReference>
<dbReference type="SUPFAM" id="SSF56112">
    <property type="entry name" value="Protein kinase-like (PK-like)"/>
    <property type="match status" value="1"/>
</dbReference>
<keyword evidence="9 16" id="KW-0067">ATP-binding</keyword>
<comment type="caution">
    <text evidence="21">The sequence shown here is derived from an EMBL/GenBank/DDBJ whole genome shotgun (WGS) entry which is preliminary data.</text>
</comment>
<keyword evidence="22" id="KW-1185">Reference proteome</keyword>
<evidence type="ECO:0000256" key="2">
    <source>
        <dbReference type="ARBA" id="ARBA00012513"/>
    </source>
</evidence>
<dbReference type="InterPro" id="IPR000719">
    <property type="entry name" value="Prot_kinase_dom"/>
</dbReference>
<gene>
    <name evidence="21" type="ORF">QN277_012651</name>
</gene>
<evidence type="ECO:0000256" key="11">
    <source>
        <dbReference type="ARBA" id="ARBA00023136"/>
    </source>
</evidence>
<feature type="domain" description="Protein kinase" evidence="20">
    <location>
        <begin position="292"/>
        <end position="575"/>
    </location>
</feature>
<name>A0AAE1TET6_9FABA</name>
<feature type="signal peptide" evidence="19">
    <location>
        <begin position="1"/>
        <end position="23"/>
    </location>
</feature>
<protein>
    <recommendedName>
        <fullName evidence="2">non-specific serine/threonine protein kinase</fullName>
        <ecNumber evidence="2">2.7.11.1</ecNumber>
    </recommendedName>
</protein>
<reference evidence="21" key="1">
    <citation type="submission" date="2023-10" db="EMBL/GenBank/DDBJ databases">
        <title>Chromosome-level genome of the transformable northern wattle, Acacia crassicarpa.</title>
        <authorList>
            <person name="Massaro I."/>
            <person name="Sinha N.R."/>
            <person name="Poethig S."/>
            <person name="Leichty A.R."/>
        </authorList>
    </citation>
    <scope>NUCLEOTIDE SEQUENCE</scope>
    <source>
        <strain evidence="21">Acra3RX</strain>
        <tissue evidence="21">Leaf</tissue>
    </source>
</reference>
<keyword evidence="7 16" id="KW-0547">Nucleotide-binding</keyword>
<evidence type="ECO:0000256" key="15">
    <source>
        <dbReference type="ARBA" id="ARBA00048679"/>
    </source>
</evidence>
<evidence type="ECO:0000313" key="22">
    <source>
        <dbReference type="Proteomes" id="UP001293593"/>
    </source>
</evidence>
<evidence type="ECO:0000256" key="7">
    <source>
        <dbReference type="ARBA" id="ARBA00022741"/>
    </source>
</evidence>
<keyword evidence="10 18" id="KW-1133">Transmembrane helix</keyword>
<feature type="chain" id="PRO_5041948403" description="non-specific serine/threonine protein kinase" evidence="19">
    <location>
        <begin position="24"/>
        <end position="638"/>
    </location>
</feature>
<dbReference type="Gene3D" id="1.10.510.10">
    <property type="entry name" value="Transferase(Phosphotransferase) domain 1"/>
    <property type="match status" value="1"/>
</dbReference>
<dbReference type="PROSITE" id="PS00108">
    <property type="entry name" value="PROTEIN_KINASE_ST"/>
    <property type="match status" value="1"/>
</dbReference>
<evidence type="ECO:0000256" key="14">
    <source>
        <dbReference type="ARBA" id="ARBA00047899"/>
    </source>
</evidence>
<keyword evidence="4" id="KW-0808">Transferase</keyword>
<dbReference type="Pfam" id="PF19160">
    <property type="entry name" value="SPARK"/>
    <property type="match status" value="1"/>
</dbReference>
<evidence type="ECO:0000256" key="13">
    <source>
        <dbReference type="ARBA" id="ARBA00023180"/>
    </source>
</evidence>
<sequence length="638" mass="69646">MSPFSFFFLFLVYLSFPLSSLSANDTGLNAPCPLNFTILNVVAGGDQPSLDSSTICEFSSSSIHLVLSDYLRRTSFFLPPLNSSETCWDNFQKFINQYRPNLDVRATCGFQTTWISQGCQNITTKDDFVSQVRDSAIQDAARNCNQSLENNSPCALCTTSLSAMQPFVKGNSTGNVSDCTDYPPIYAAAFANQAGPADRGVAKCMFLLSFNSPGSPGNKRTIVIVVAVIVCFLALSLVIVGLWLHRRSKKKGKKGFSKTEMGVVVSGLDSMKESTTLIRFTFDDIKKATRNFSRDNIIGRGGYGNVYKGLLPDGTEVALKRFKNCSASGDASFTHEVEVIASVRHVNLLALRGYCTATTNLEGHQRIIVCDLVKNGSLHDHLFDSSGKKLSWPVRQQIALGTARGLAYLHYGAQPSIIHRDIKASNILLDDKFEAKVADFGLAKFNPEGMTHMSTRVAGTMGYVAPEYALYGQLTERSDVFSFGVVLLELLSGKKALQMNEDGQPSSLSDLAWSLVRAGRALDVIEDGMPEPGSPEVLEKYVLIAVLCSHPQLYARPTMDQVVKMLETEQSVPSIPERPIPLVAGRLDIVRSAGSFGGSGQLSSPTGYRSFAYESECHSSNSKEEEEERSSDSRILST</sequence>
<keyword evidence="5 18" id="KW-0812">Transmembrane</keyword>
<feature type="transmembrane region" description="Helical" evidence="18">
    <location>
        <begin position="222"/>
        <end position="244"/>
    </location>
</feature>
<dbReference type="FunFam" id="1.10.510.10:FF:000287">
    <property type="entry name" value="probable LRR receptor-like serine/threonine-protein kinase RKF3"/>
    <property type="match status" value="1"/>
</dbReference>
<evidence type="ECO:0000256" key="18">
    <source>
        <dbReference type="SAM" id="Phobius"/>
    </source>
</evidence>
<keyword evidence="6 19" id="KW-0732">Signal</keyword>
<organism evidence="21 22">
    <name type="scientific">Acacia crassicarpa</name>
    <name type="common">northern wattle</name>
    <dbReference type="NCBI Taxonomy" id="499986"/>
    <lineage>
        <taxon>Eukaryota</taxon>
        <taxon>Viridiplantae</taxon>
        <taxon>Streptophyta</taxon>
        <taxon>Embryophyta</taxon>
        <taxon>Tracheophyta</taxon>
        <taxon>Spermatophyta</taxon>
        <taxon>Magnoliopsida</taxon>
        <taxon>eudicotyledons</taxon>
        <taxon>Gunneridae</taxon>
        <taxon>Pentapetalae</taxon>
        <taxon>rosids</taxon>
        <taxon>fabids</taxon>
        <taxon>Fabales</taxon>
        <taxon>Fabaceae</taxon>
        <taxon>Caesalpinioideae</taxon>
        <taxon>mimosoid clade</taxon>
        <taxon>Acacieae</taxon>
        <taxon>Acacia</taxon>
    </lineage>
</organism>
<evidence type="ECO:0000313" key="21">
    <source>
        <dbReference type="EMBL" id="KAK4281120.1"/>
    </source>
</evidence>
<evidence type="ECO:0000256" key="17">
    <source>
        <dbReference type="SAM" id="MobiDB-lite"/>
    </source>
</evidence>
<dbReference type="GO" id="GO:0005524">
    <property type="term" value="F:ATP binding"/>
    <property type="evidence" value="ECO:0007669"/>
    <property type="project" value="UniProtKB-UniRule"/>
</dbReference>
<evidence type="ECO:0000259" key="20">
    <source>
        <dbReference type="PROSITE" id="PS50011"/>
    </source>
</evidence>
<dbReference type="GO" id="GO:0004674">
    <property type="term" value="F:protein serine/threonine kinase activity"/>
    <property type="evidence" value="ECO:0007669"/>
    <property type="project" value="UniProtKB-KW"/>
</dbReference>
<dbReference type="Proteomes" id="UP001293593">
    <property type="component" value="Unassembled WGS sequence"/>
</dbReference>
<dbReference type="PROSITE" id="PS50011">
    <property type="entry name" value="PROTEIN_KINASE_DOM"/>
    <property type="match status" value="1"/>
</dbReference>
<evidence type="ECO:0000256" key="1">
    <source>
        <dbReference type="ARBA" id="ARBA00004479"/>
    </source>
</evidence>
<dbReference type="InterPro" id="IPR017441">
    <property type="entry name" value="Protein_kinase_ATP_BS"/>
</dbReference>
<keyword evidence="12" id="KW-0675">Receptor</keyword>
<comment type="subcellular location">
    <subcellularLocation>
        <location evidence="1">Membrane</location>
        <topology evidence="1">Single-pass type I membrane protein</topology>
    </subcellularLocation>
</comment>